<evidence type="ECO:0000259" key="3">
    <source>
        <dbReference type="Pfam" id="PF01656"/>
    </source>
</evidence>
<evidence type="ECO:0000256" key="1">
    <source>
        <dbReference type="ARBA" id="ARBA00022741"/>
    </source>
</evidence>
<organism evidence="4 5">
    <name type="scientific">Thermodesulfovibrio yellowstonii</name>
    <dbReference type="NCBI Taxonomy" id="28262"/>
    <lineage>
        <taxon>Bacteria</taxon>
        <taxon>Pseudomonadati</taxon>
        <taxon>Nitrospirota</taxon>
        <taxon>Thermodesulfovibrionia</taxon>
        <taxon>Thermodesulfovibrionales</taxon>
        <taxon>Thermodesulfovibrionaceae</taxon>
        <taxon>Thermodesulfovibrio</taxon>
    </lineage>
</organism>
<dbReference type="InterPro" id="IPR027417">
    <property type="entry name" value="P-loop_NTPase"/>
</dbReference>
<sequence>MSYFIVFAGKGGAGKSTLAALTVKYLLNRNSNPVLVVDADPNFCLPELLAVKVTETLASVRDNALKDKPEGMSLDEWLEIQINRIVEEAKGFDLIVMGRPEGSGCYCAINNVLKRILQEIAEQYRYIVVDNEAGMEHISRGIVNKIDLLFIVSTPAKSSIQAALRINELTKELGITPKKKVLIINMAFKEFENSEKQELLKHFNKIHYVFFDKDFMKFSETGRSVFSLSEEEAVWKNFKKILEDEIE</sequence>
<comment type="caution">
    <text evidence="4">The sequence shown here is derived from an EMBL/GenBank/DDBJ whole genome shotgun (WGS) entry which is preliminary data.</text>
</comment>
<proteinExistence type="predicted"/>
<gene>
    <name evidence="4" type="ORF">TISLANDTSLP1_02120</name>
</gene>
<dbReference type="InterPro" id="IPR002586">
    <property type="entry name" value="CobQ/CobB/MinD/ParA_Nub-bd_dom"/>
</dbReference>
<dbReference type="GO" id="GO:0051782">
    <property type="term" value="P:negative regulation of cell division"/>
    <property type="evidence" value="ECO:0007669"/>
    <property type="project" value="TreeGrafter"/>
</dbReference>
<dbReference type="EMBL" id="BSDX01000001">
    <property type="protein sequence ID" value="GLI52519.1"/>
    <property type="molecule type" value="Genomic_DNA"/>
</dbReference>
<dbReference type="PANTHER" id="PTHR43384:SF15">
    <property type="entry name" value="ATP-BINDING PROTEIN"/>
    <property type="match status" value="1"/>
</dbReference>
<keyword evidence="2" id="KW-0067">ATP-binding</keyword>
<feature type="domain" description="CobQ/CobB/MinD/ParA nucleotide binding" evidence="3">
    <location>
        <begin position="5"/>
        <end position="202"/>
    </location>
</feature>
<dbReference type="CDD" id="cd02034">
    <property type="entry name" value="CooC1"/>
    <property type="match status" value="1"/>
</dbReference>
<dbReference type="GO" id="GO:0009898">
    <property type="term" value="C:cytoplasmic side of plasma membrane"/>
    <property type="evidence" value="ECO:0007669"/>
    <property type="project" value="TreeGrafter"/>
</dbReference>
<dbReference type="GO" id="GO:0005829">
    <property type="term" value="C:cytosol"/>
    <property type="evidence" value="ECO:0007669"/>
    <property type="project" value="TreeGrafter"/>
</dbReference>
<keyword evidence="1" id="KW-0547">Nucleotide-binding</keyword>
<dbReference type="GO" id="GO:0005524">
    <property type="term" value="F:ATP binding"/>
    <property type="evidence" value="ECO:0007669"/>
    <property type="project" value="UniProtKB-KW"/>
</dbReference>
<name>A0A9W6LJH0_9BACT</name>
<dbReference type="AlphaFoldDB" id="A0A9W6LJH0"/>
<dbReference type="Proteomes" id="UP001144297">
    <property type="component" value="Unassembled WGS sequence"/>
</dbReference>
<dbReference type="Pfam" id="PF01656">
    <property type="entry name" value="CbiA"/>
    <property type="match status" value="1"/>
</dbReference>
<dbReference type="SUPFAM" id="SSF52540">
    <property type="entry name" value="P-loop containing nucleoside triphosphate hydrolases"/>
    <property type="match status" value="1"/>
</dbReference>
<dbReference type="InterPro" id="IPR050625">
    <property type="entry name" value="ParA/MinD_ATPase"/>
</dbReference>
<reference evidence="4" key="1">
    <citation type="submission" date="2022-12" db="EMBL/GenBank/DDBJ databases">
        <title>Reference genome sequencing for broad-spectrum identification of bacterial and archaeal isolates by mass spectrometry.</title>
        <authorList>
            <person name="Sekiguchi Y."/>
            <person name="Tourlousse D.M."/>
        </authorList>
    </citation>
    <scope>NUCLEOTIDE SEQUENCE</scope>
    <source>
        <strain evidence="4">TSL-P1</strain>
    </source>
</reference>
<dbReference type="PANTHER" id="PTHR43384">
    <property type="entry name" value="SEPTUM SITE-DETERMINING PROTEIN MIND HOMOLOG, CHLOROPLASTIC-RELATED"/>
    <property type="match status" value="1"/>
</dbReference>
<evidence type="ECO:0000313" key="4">
    <source>
        <dbReference type="EMBL" id="GLI52519.1"/>
    </source>
</evidence>
<evidence type="ECO:0000256" key="2">
    <source>
        <dbReference type="ARBA" id="ARBA00022840"/>
    </source>
</evidence>
<keyword evidence="5" id="KW-1185">Reference proteome</keyword>
<dbReference type="FunFam" id="3.40.50.300:FF:001573">
    <property type="entry name" value="Carbon monoxide dehydrogenase accessory protein CooC"/>
    <property type="match status" value="1"/>
</dbReference>
<dbReference type="Gene3D" id="3.40.50.300">
    <property type="entry name" value="P-loop containing nucleotide triphosphate hydrolases"/>
    <property type="match status" value="1"/>
</dbReference>
<dbReference type="GO" id="GO:0016887">
    <property type="term" value="F:ATP hydrolysis activity"/>
    <property type="evidence" value="ECO:0007669"/>
    <property type="project" value="TreeGrafter"/>
</dbReference>
<accession>A0A9W6LJH0</accession>
<dbReference type="PIRSF" id="PIRSF005647">
    <property type="entry name" value="CooC"/>
    <property type="match status" value="1"/>
</dbReference>
<evidence type="ECO:0000313" key="5">
    <source>
        <dbReference type="Proteomes" id="UP001144297"/>
    </source>
</evidence>
<protein>
    <submittedName>
        <fullName evidence="4">Carbon monoxide dehydrogenase nickel-insertion accessory protein</fullName>
    </submittedName>
</protein>
<dbReference type="InterPro" id="IPR014433">
    <property type="entry name" value="CooC"/>
</dbReference>